<gene>
    <name evidence="1" type="ORF">C1SCF055_LOCUS22232</name>
</gene>
<organism evidence="1">
    <name type="scientific">Cladocopium goreaui</name>
    <dbReference type="NCBI Taxonomy" id="2562237"/>
    <lineage>
        <taxon>Eukaryota</taxon>
        <taxon>Sar</taxon>
        <taxon>Alveolata</taxon>
        <taxon>Dinophyceae</taxon>
        <taxon>Suessiales</taxon>
        <taxon>Symbiodiniaceae</taxon>
        <taxon>Cladocopium</taxon>
    </lineage>
</organism>
<reference evidence="2 3" key="2">
    <citation type="submission" date="2024-05" db="EMBL/GenBank/DDBJ databases">
        <authorList>
            <person name="Chen Y."/>
            <person name="Shah S."/>
            <person name="Dougan E. K."/>
            <person name="Thang M."/>
            <person name="Chan C."/>
        </authorList>
    </citation>
    <scope>NUCLEOTIDE SEQUENCE [LARGE SCALE GENOMIC DNA]</scope>
</reference>
<protein>
    <submittedName>
        <fullName evidence="1">Uncharacterized protein</fullName>
    </submittedName>
</protein>
<dbReference type="EMBL" id="CAMXCT020002111">
    <property type="protein sequence ID" value="CAL1149078.1"/>
    <property type="molecule type" value="Genomic_DNA"/>
</dbReference>
<dbReference type="Proteomes" id="UP001152797">
    <property type="component" value="Unassembled WGS sequence"/>
</dbReference>
<dbReference type="AlphaFoldDB" id="A0A9P1G0S7"/>
<evidence type="ECO:0000313" key="2">
    <source>
        <dbReference type="EMBL" id="CAL4783015.1"/>
    </source>
</evidence>
<reference evidence="1" key="1">
    <citation type="submission" date="2022-10" db="EMBL/GenBank/DDBJ databases">
        <authorList>
            <person name="Chen Y."/>
            <person name="Dougan E. K."/>
            <person name="Chan C."/>
            <person name="Rhodes N."/>
            <person name="Thang M."/>
        </authorList>
    </citation>
    <scope>NUCLEOTIDE SEQUENCE</scope>
</reference>
<accession>A0A9P1G0S7</accession>
<proteinExistence type="predicted"/>
<sequence length="115" mass="13292">MLHMLTPSPLRFLPLFAFDFRLCLRHGLHLLNFRFFDFSFPPHARTSSVFCPSSPLNCFMAFSSTSSLHSPRRVFYSFYSFQRNMKAIDDFRLFSNPRLPTPAVPCSAPPAPRSQ</sequence>
<dbReference type="EMBL" id="CAMXCT030002111">
    <property type="protein sequence ID" value="CAL4783015.1"/>
    <property type="molecule type" value="Genomic_DNA"/>
</dbReference>
<name>A0A9P1G0S7_9DINO</name>
<evidence type="ECO:0000313" key="3">
    <source>
        <dbReference type="Proteomes" id="UP001152797"/>
    </source>
</evidence>
<comment type="caution">
    <text evidence="1">The sequence shown here is derived from an EMBL/GenBank/DDBJ whole genome shotgun (WGS) entry which is preliminary data.</text>
</comment>
<keyword evidence="3" id="KW-1185">Reference proteome</keyword>
<dbReference type="EMBL" id="CAMXCT010002111">
    <property type="protein sequence ID" value="CAI3995703.1"/>
    <property type="molecule type" value="Genomic_DNA"/>
</dbReference>
<evidence type="ECO:0000313" key="1">
    <source>
        <dbReference type="EMBL" id="CAI3995703.1"/>
    </source>
</evidence>